<dbReference type="AlphaFoldDB" id="A0A8C0ZS36"/>
<dbReference type="SMART" id="SM00409">
    <property type="entry name" value="IG"/>
    <property type="match status" value="1"/>
</dbReference>
<protein>
    <recommendedName>
        <fullName evidence="7">Ig-like domain-containing protein</fullName>
    </recommendedName>
</protein>
<keyword evidence="4" id="KW-0393">Immunoglobulin domain</keyword>
<organism evidence="8">
    <name type="scientific">Castor canadensis</name>
    <name type="common">American beaver</name>
    <dbReference type="NCBI Taxonomy" id="51338"/>
    <lineage>
        <taxon>Eukaryota</taxon>
        <taxon>Metazoa</taxon>
        <taxon>Chordata</taxon>
        <taxon>Craniata</taxon>
        <taxon>Vertebrata</taxon>
        <taxon>Euteleostomi</taxon>
        <taxon>Mammalia</taxon>
        <taxon>Eutheria</taxon>
        <taxon>Euarchontoglires</taxon>
        <taxon>Glires</taxon>
        <taxon>Rodentia</taxon>
        <taxon>Castorimorpha</taxon>
        <taxon>Castoridae</taxon>
        <taxon>Castor</taxon>
    </lineage>
</organism>
<keyword evidence="5" id="KW-1279">T cell receptor</keyword>
<name>A0A8C0ZS36_CASCN</name>
<evidence type="ECO:0000256" key="6">
    <source>
        <dbReference type="SAM" id="SignalP"/>
    </source>
</evidence>
<evidence type="ECO:0000256" key="2">
    <source>
        <dbReference type="ARBA" id="ARBA00022859"/>
    </source>
</evidence>
<evidence type="ECO:0000256" key="4">
    <source>
        <dbReference type="ARBA" id="ARBA00023319"/>
    </source>
</evidence>
<dbReference type="Ensembl" id="ENSCCNT00000019287.1">
    <property type="protein sequence ID" value="ENSCCNP00000014730.1"/>
    <property type="gene ID" value="ENSCCNG00000015200.1"/>
</dbReference>
<keyword evidence="3" id="KW-1064">Adaptive immunity</keyword>
<dbReference type="InterPro" id="IPR003599">
    <property type="entry name" value="Ig_sub"/>
</dbReference>
<dbReference type="PANTHER" id="PTHR23268:SF14">
    <property type="entry name" value="T CELL RECEPTOR BETA VARIABLE 12-3-RELATED"/>
    <property type="match status" value="1"/>
</dbReference>
<evidence type="ECO:0000259" key="7">
    <source>
        <dbReference type="PROSITE" id="PS50835"/>
    </source>
</evidence>
<keyword evidence="1 6" id="KW-0732">Signal</keyword>
<dbReference type="InterPro" id="IPR007110">
    <property type="entry name" value="Ig-like_dom"/>
</dbReference>
<reference evidence="8" key="1">
    <citation type="submission" date="2023-09" db="UniProtKB">
        <authorList>
            <consortium name="Ensembl"/>
        </authorList>
    </citation>
    <scope>IDENTIFICATION</scope>
</reference>
<dbReference type="InterPro" id="IPR013783">
    <property type="entry name" value="Ig-like_fold"/>
</dbReference>
<feature type="chain" id="PRO_5034989283" description="Ig-like domain-containing protein" evidence="6">
    <location>
        <begin position="19"/>
        <end position="150"/>
    </location>
</feature>
<dbReference type="PROSITE" id="PS50835">
    <property type="entry name" value="IG_LIKE"/>
    <property type="match status" value="1"/>
</dbReference>
<dbReference type="GO" id="GO:0042101">
    <property type="term" value="C:T cell receptor complex"/>
    <property type="evidence" value="ECO:0007669"/>
    <property type="project" value="UniProtKB-KW"/>
</dbReference>
<evidence type="ECO:0000256" key="1">
    <source>
        <dbReference type="ARBA" id="ARBA00022729"/>
    </source>
</evidence>
<dbReference type="Gene3D" id="2.60.40.10">
    <property type="entry name" value="Immunoglobulins"/>
    <property type="match status" value="1"/>
</dbReference>
<evidence type="ECO:0000256" key="3">
    <source>
        <dbReference type="ARBA" id="ARBA00023130"/>
    </source>
</evidence>
<proteinExistence type="predicted"/>
<evidence type="ECO:0000256" key="5">
    <source>
        <dbReference type="ARBA" id="ARBA00043266"/>
    </source>
</evidence>
<accession>A0A8C0ZS36</accession>
<dbReference type="InterPro" id="IPR036179">
    <property type="entry name" value="Ig-like_dom_sf"/>
</dbReference>
<keyword evidence="2" id="KW-0391">Immunity</keyword>
<evidence type="ECO:0000313" key="8">
    <source>
        <dbReference type="Ensembl" id="ENSCCNP00000014730.1"/>
    </source>
</evidence>
<dbReference type="InterPro" id="IPR050413">
    <property type="entry name" value="TCR_beta_variable"/>
</dbReference>
<dbReference type="GO" id="GO:0007166">
    <property type="term" value="P:cell surface receptor signaling pathway"/>
    <property type="evidence" value="ECO:0007669"/>
    <property type="project" value="TreeGrafter"/>
</dbReference>
<dbReference type="GO" id="GO:0002250">
    <property type="term" value="P:adaptive immune response"/>
    <property type="evidence" value="ECO:0007669"/>
    <property type="project" value="UniProtKB-KW"/>
</dbReference>
<dbReference type="Pfam" id="PF07686">
    <property type="entry name" value="V-set"/>
    <property type="match status" value="1"/>
</dbReference>
<dbReference type="SUPFAM" id="SSF48726">
    <property type="entry name" value="Immunoglobulin"/>
    <property type="match status" value="1"/>
</dbReference>
<dbReference type="PANTHER" id="PTHR23268">
    <property type="entry name" value="T-CELL RECEPTOR BETA CHAIN"/>
    <property type="match status" value="1"/>
</dbReference>
<sequence length="150" mass="16735">MVTRLLGCVVLCFVRADAGVTQTPKHEVTEKGEAVTLRCEIISGHTALFWYRQTVVRGLEALIYFRYQAPLDNSGMPKDRFSAEMPTALVSTLKIQPTEPGDSAVYLCASSLSTVLQNHLLLMQKPTCFLFSIHFLAVVLGSPHYRKDFI</sequence>
<dbReference type="InterPro" id="IPR013106">
    <property type="entry name" value="Ig_V-set"/>
</dbReference>
<feature type="signal peptide" evidence="6">
    <location>
        <begin position="1"/>
        <end position="18"/>
    </location>
</feature>
<feature type="domain" description="Ig-like" evidence="7">
    <location>
        <begin position="18"/>
        <end position="108"/>
    </location>
</feature>